<feature type="transmembrane region" description="Helical" evidence="6">
    <location>
        <begin position="182"/>
        <end position="201"/>
    </location>
</feature>
<keyword evidence="4 6" id="KW-1133">Transmembrane helix</keyword>
<comment type="similarity">
    <text evidence="2">Belongs to the EamA transporter family.</text>
</comment>
<dbReference type="RefSeq" id="WP_078743964.1">
    <property type="nucleotide sequence ID" value="NZ_FUXG01000002.1"/>
</dbReference>
<feature type="transmembrane region" description="Helical" evidence="6">
    <location>
        <begin position="118"/>
        <end position="136"/>
    </location>
</feature>
<evidence type="ECO:0000256" key="4">
    <source>
        <dbReference type="ARBA" id="ARBA00022989"/>
    </source>
</evidence>
<feature type="transmembrane region" description="Helical" evidence="6">
    <location>
        <begin position="5"/>
        <end position="21"/>
    </location>
</feature>
<feature type="domain" description="EamA" evidence="7">
    <location>
        <begin position="151"/>
        <end position="286"/>
    </location>
</feature>
<organism evidence="8 9">
    <name type="scientific">Oceanospirillum multiglobuliferum</name>
    <dbReference type="NCBI Taxonomy" id="64969"/>
    <lineage>
        <taxon>Bacteria</taxon>
        <taxon>Pseudomonadati</taxon>
        <taxon>Pseudomonadota</taxon>
        <taxon>Gammaproteobacteria</taxon>
        <taxon>Oceanospirillales</taxon>
        <taxon>Oceanospirillaceae</taxon>
        <taxon>Oceanospirillum</taxon>
    </lineage>
</organism>
<dbReference type="Pfam" id="PF00892">
    <property type="entry name" value="EamA"/>
    <property type="match status" value="2"/>
</dbReference>
<keyword evidence="3 6" id="KW-0812">Transmembrane</keyword>
<evidence type="ECO:0000256" key="6">
    <source>
        <dbReference type="SAM" id="Phobius"/>
    </source>
</evidence>
<comment type="subcellular location">
    <subcellularLocation>
        <location evidence="1">Membrane</location>
        <topology evidence="1">Multi-pass membrane protein</topology>
    </subcellularLocation>
</comment>
<dbReference type="AlphaFoldDB" id="A0A1T4L7E6"/>
<evidence type="ECO:0000256" key="3">
    <source>
        <dbReference type="ARBA" id="ARBA00022692"/>
    </source>
</evidence>
<feature type="transmembrane region" description="Helical" evidence="6">
    <location>
        <begin position="63"/>
        <end position="81"/>
    </location>
</feature>
<dbReference type="EMBL" id="MTSM01000002">
    <property type="protein sequence ID" value="OPX56770.1"/>
    <property type="molecule type" value="Genomic_DNA"/>
</dbReference>
<evidence type="ECO:0000256" key="1">
    <source>
        <dbReference type="ARBA" id="ARBA00004141"/>
    </source>
</evidence>
<dbReference type="SUPFAM" id="SSF103481">
    <property type="entry name" value="Multidrug resistance efflux transporter EmrE"/>
    <property type="match status" value="2"/>
</dbReference>
<gene>
    <name evidence="8" type="ORF">BTE48_02510</name>
</gene>
<dbReference type="InterPro" id="IPR037185">
    <property type="entry name" value="EmrE-like"/>
</dbReference>
<comment type="caution">
    <text evidence="8">The sequence shown here is derived from an EMBL/GenBank/DDBJ whole genome shotgun (WGS) entry which is preliminary data.</text>
</comment>
<evidence type="ECO:0000313" key="9">
    <source>
        <dbReference type="Proteomes" id="UP000191418"/>
    </source>
</evidence>
<feature type="transmembrane region" description="Helical" evidence="6">
    <location>
        <begin position="213"/>
        <end position="237"/>
    </location>
</feature>
<sequence length="300" mass="32964">MLNISLYLSTVLIWGTTWIAIKLQLGEVAVQASIIYRFSLAGVVLFALLLLSRRLQPLNRNDHLFCVVQGCCLFCFNFYCFYTATGYISSGLASVIFSMATVMNVINNRIWFGKTPTLSTVLGALVGLMGISLLFWPEINSDGFNIEVLMGIGLALLGTWFFSSGNMVSVRHQQKGLRPPSTNAWSMLYGVLVMSIVASVQGVEFKFSSNPDYLYSLLYLAIPGTVIAFTGYLMLVGRIGADKAAYSTVMFPAVALTVSTFYEGYQWTTLSVVGFSLVILGNLLIFAKIPQRFLAKTVST</sequence>
<feature type="transmembrane region" description="Helical" evidence="6">
    <location>
        <begin position="87"/>
        <end position="106"/>
    </location>
</feature>
<dbReference type="InterPro" id="IPR050638">
    <property type="entry name" value="AA-Vitamin_Transporters"/>
</dbReference>
<dbReference type="OrthoDB" id="2352272at2"/>
<dbReference type="PANTHER" id="PTHR32322">
    <property type="entry name" value="INNER MEMBRANE TRANSPORTER"/>
    <property type="match status" value="1"/>
</dbReference>
<dbReference type="PANTHER" id="PTHR32322:SF2">
    <property type="entry name" value="EAMA DOMAIN-CONTAINING PROTEIN"/>
    <property type="match status" value="1"/>
</dbReference>
<name>A0A1T4L7E6_9GAMM</name>
<evidence type="ECO:0000256" key="5">
    <source>
        <dbReference type="ARBA" id="ARBA00023136"/>
    </source>
</evidence>
<reference evidence="8 9" key="1">
    <citation type="submission" date="2017-01" db="EMBL/GenBank/DDBJ databases">
        <title>Genome Sequencing of a Marine Spirillum, Oceanospirillum multiglobuliferum ATCC 33336, from Japan.</title>
        <authorList>
            <person name="Carney J.G."/>
            <person name="Trachtenberg A.M."/>
            <person name="Rheaume B.A."/>
            <person name="Linnane J.D."/>
            <person name="Pitts N.L."/>
            <person name="Mykles D.L."/>
            <person name="Maclea K.S."/>
        </authorList>
    </citation>
    <scope>NUCLEOTIDE SEQUENCE [LARGE SCALE GENOMIC DNA]</scope>
    <source>
        <strain evidence="8 9">ATCC 33336</strain>
    </source>
</reference>
<evidence type="ECO:0000256" key="2">
    <source>
        <dbReference type="ARBA" id="ARBA00007362"/>
    </source>
</evidence>
<feature type="transmembrane region" description="Helical" evidence="6">
    <location>
        <begin position="148"/>
        <end position="170"/>
    </location>
</feature>
<evidence type="ECO:0000313" key="8">
    <source>
        <dbReference type="EMBL" id="OPX56770.1"/>
    </source>
</evidence>
<keyword evidence="5 6" id="KW-0472">Membrane</keyword>
<feature type="transmembrane region" description="Helical" evidence="6">
    <location>
        <begin position="33"/>
        <end position="51"/>
    </location>
</feature>
<proteinExistence type="inferred from homology"/>
<dbReference type="GO" id="GO:0016020">
    <property type="term" value="C:membrane"/>
    <property type="evidence" value="ECO:0007669"/>
    <property type="project" value="UniProtKB-SubCell"/>
</dbReference>
<feature type="transmembrane region" description="Helical" evidence="6">
    <location>
        <begin position="244"/>
        <end position="262"/>
    </location>
</feature>
<feature type="domain" description="EamA" evidence="7">
    <location>
        <begin position="4"/>
        <end position="135"/>
    </location>
</feature>
<accession>A0A1T4L7E6</accession>
<dbReference type="Proteomes" id="UP000191418">
    <property type="component" value="Unassembled WGS sequence"/>
</dbReference>
<evidence type="ECO:0000259" key="7">
    <source>
        <dbReference type="Pfam" id="PF00892"/>
    </source>
</evidence>
<dbReference type="STRING" id="64969.SAMN02745127_00338"/>
<feature type="transmembrane region" description="Helical" evidence="6">
    <location>
        <begin position="268"/>
        <end position="287"/>
    </location>
</feature>
<dbReference type="InterPro" id="IPR000620">
    <property type="entry name" value="EamA_dom"/>
</dbReference>
<keyword evidence="9" id="KW-1185">Reference proteome</keyword>
<protein>
    <submittedName>
        <fullName evidence="8">EamA family transporter</fullName>
    </submittedName>
</protein>